<comment type="catalytic activity">
    <reaction evidence="9 10 11">
        <text>adenosine(37) in tRNA + dimethylallyl diphosphate = N(6)-dimethylallyladenosine(37) in tRNA + diphosphate</text>
        <dbReference type="Rhea" id="RHEA:26482"/>
        <dbReference type="Rhea" id="RHEA-COMP:10162"/>
        <dbReference type="Rhea" id="RHEA-COMP:10375"/>
        <dbReference type="ChEBI" id="CHEBI:33019"/>
        <dbReference type="ChEBI" id="CHEBI:57623"/>
        <dbReference type="ChEBI" id="CHEBI:74411"/>
        <dbReference type="ChEBI" id="CHEBI:74415"/>
        <dbReference type="EC" id="2.5.1.75"/>
    </reaction>
</comment>
<evidence type="ECO:0000256" key="7">
    <source>
        <dbReference type="ARBA" id="ARBA00022840"/>
    </source>
</evidence>
<comment type="similarity">
    <text evidence="3 10 13">Belongs to the IPP transferase family.</text>
</comment>
<reference evidence="14 15" key="1">
    <citation type="submission" date="2019-08" db="EMBL/GenBank/DDBJ databases">
        <title>Genome of Vicingus serpentipes NCIMB 15042.</title>
        <authorList>
            <person name="Bowman J.P."/>
        </authorList>
    </citation>
    <scope>NUCLEOTIDE SEQUENCE [LARGE SCALE GENOMIC DNA]</scope>
    <source>
        <strain evidence="14 15">NCIMB 15042</strain>
    </source>
</reference>
<dbReference type="NCBIfam" id="TIGR00174">
    <property type="entry name" value="miaA"/>
    <property type="match status" value="1"/>
</dbReference>
<feature type="binding site" evidence="10">
    <location>
        <begin position="12"/>
        <end position="17"/>
    </location>
    <ligand>
        <name>substrate</name>
    </ligand>
</feature>
<comment type="caution">
    <text evidence="10">Lacks conserved residue(s) required for the propagation of feature annotation.</text>
</comment>
<evidence type="ECO:0000256" key="1">
    <source>
        <dbReference type="ARBA" id="ARBA00001946"/>
    </source>
</evidence>
<evidence type="ECO:0000256" key="12">
    <source>
        <dbReference type="RuleBase" id="RU003784"/>
    </source>
</evidence>
<dbReference type="Pfam" id="PF01715">
    <property type="entry name" value="IPPT"/>
    <property type="match status" value="1"/>
</dbReference>
<dbReference type="EMBL" id="VOOS01000001">
    <property type="protein sequence ID" value="TXB66730.1"/>
    <property type="molecule type" value="Genomic_DNA"/>
</dbReference>
<feature type="region of interest" description="Interaction with substrate tRNA" evidence="10">
    <location>
        <begin position="35"/>
        <end position="38"/>
    </location>
</feature>
<evidence type="ECO:0000256" key="13">
    <source>
        <dbReference type="RuleBase" id="RU003785"/>
    </source>
</evidence>
<protein>
    <recommendedName>
        <fullName evidence="10">tRNA dimethylallyltransferase</fullName>
        <ecNumber evidence="10">2.5.1.75</ecNumber>
    </recommendedName>
    <alternativeName>
        <fullName evidence="10">Dimethylallyl diphosphate:tRNA dimethylallyltransferase</fullName>
        <shortName evidence="10">DMAPP:tRNA dimethylallyltransferase</shortName>
        <shortName evidence="10">DMATase</shortName>
    </alternativeName>
    <alternativeName>
        <fullName evidence="10">Isopentenyl-diphosphate:tRNA isopentenyltransferase</fullName>
        <shortName evidence="10">IPP transferase</shortName>
        <shortName evidence="10">IPPT</shortName>
        <shortName evidence="10">IPTase</shortName>
    </alternativeName>
</protein>
<gene>
    <name evidence="10 14" type="primary">miaA</name>
    <name evidence="14" type="ORF">FRY74_00675</name>
</gene>
<comment type="function">
    <text evidence="2 10 12">Catalyzes the transfer of a dimethylallyl group onto the adenine at position 37 in tRNAs that read codons beginning with uridine, leading to the formation of N6-(dimethylallyl)adenosine (i(6)A).</text>
</comment>
<comment type="caution">
    <text evidence="14">The sequence shown here is derived from an EMBL/GenBank/DDBJ whole genome shotgun (WGS) entry which is preliminary data.</text>
</comment>
<feature type="binding site" evidence="10">
    <location>
        <begin position="10"/>
        <end position="17"/>
    </location>
    <ligand>
        <name>ATP</name>
        <dbReference type="ChEBI" id="CHEBI:30616"/>
    </ligand>
</feature>
<dbReference type="GO" id="GO:0052381">
    <property type="term" value="F:tRNA dimethylallyltransferase activity"/>
    <property type="evidence" value="ECO:0007669"/>
    <property type="project" value="UniProtKB-UniRule"/>
</dbReference>
<evidence type="ECO:0000256" key="2">
    <source>
        <dbReference type="ARBA" id="ARBA00003213"/>
    </source>
</evidence>
<dbReference type="PANTHER" id="PTHR11088:SF60">
    <property type="entry name" value="TRNA DIMETHYLALLYLTRANSFERASE"/>
    <property type="match status" value="1"/>
</dbReference>
<keyword evidence="6 10" id="KW-0547">Nucleotide-binding</keyword>
<evidence type="ECO:0000256" key="4">
    <source>
        <dbReference type="ARBA" id="ARBA00022679"/>
    </source>
</evidence>
<evidence type="ECO:0000313" key="14">
    <source>
        <dbReference type="EMBL" id="TXB66730.1"/>
    </source>
</evidence>
<dbReference type="RefSeq" id="WP_147097625.1">
    <property type="nucleotide sequence ID" value="NZ_VOOS01000001.1"/>
</dbReference>
<evidence type="ECO:0000256" key="9">
    <source>
        <dbReference type="ARBA" id="ARBA00049563"/>
    </source>
</evidence>
<organism evidence="14 15">
    <name type="scientific">Vicingus serpentipes</name>
    <dbReference type="NCBI Taxonomy" id="1926625"/>
    <lineage>
        <taxon>Bacteria</taxon>
        <taxon>Pseudomonadati</taxon>
        <taxon>Bacteroidota</taxon>
        <taxon>Flavobacteriia</taxon>
        <taxon>Flavobacteriales</taxon>
        <taxon>Vicingaceae</taxon>
        <taxon>Vicingus</taxon>
    </lineage>
</organism>
<feature type="site" description="Interaction with substrate tRNA" evidence="10">
    <location>
        <position position="127"/>
    </location>
</feature>
<dbReference type="EC" id="2.5.1.75" evidence="10"/>
<evidence type="ECO:0000256" key="11">
    <source>
        <dbReference type="RuleBase" id="RU003783"/>
    </source>
</evidence>
<proteinExistence type="inferred from homology"/>
<sequence length="305" mass="35300">MQKNLIVILGPTATGKTNLAANLAAKMDGEVISADSRQVYKGMDIGTGKDLADFLVEGKQIPYHLIDIVDAGAEYNVFEFQKDFLPVYENVLNRGKQAILCGGTGMYLESVLKGYRFLEIPENKELRAELELKSIDELIAILKQEKEVHNTTDTIYKKRIIRAIEIAKFQSENEALIRDFPKINHIIFGIKFEREERRERITNRLKKRFKEEGMLEEVKQLIENGVSADKLKFYGLEYKIITEHLLGEITYNEMFEKLNVAIHQFAKRQMTWFRKMERNGFNINWIDGALSLDDKLAFILKKIDE</sequence>
<evidence type="ECO:0000256" key="10">
    <source>
        <dbReference type="HAMAP-Rule" id="MF_00185"/>
    </source>
</evidence>
<dbReference type="SUPFAM" id="SSF52540">
    <property type="entry name" value="P-loop containing nucleoside triphosphate hydrolases"/>
    <property type="match status" value="2"/>
</dbReference>
<dbReference type="InterPro" id="IPR018022">
    <property type="entry name" value="IPT"/>
</dbReference>
<name>A0A5C6RYK5_9FLAO</name>
<keyword evidence="8 10" id="KW-0460">Magnesium</keyword>
<dbReference type="InterPro" id="IPR039657">
    <property type="entry name" value="Dimethylallyltransferase"/>
</dbReference>
<evidence type="ECO:0000256" key="8">
    <source>
        <dbReference type="ARBA" id="ARBA00022842"/>
    </source>
</evidence>
<dbReference type="GO" id="GO:0006400">
    <property type="term" value="P:tRNA modification"/>
    <property type="evidence" value="ECO:0007669"/>
    <property type="project" value="TreeGrafter"/>
</dbReference>
<evidence type="ECO:0000256" key="6">
    <source>
        <dbReference type="ARBA" id="ARBA00022741"/>
    </source>
</evidence>
<keyword evidence="5 10" id="KW-0819">tRNA processing</keyword>
<comment type="subunit">
    <text evidence="10">Monomer.</text>
</comment>
<accession>A0A5C6RYK5</accession>
<feature type="site" description="Interaction with substrate tRNA" evidence="10">
    <location>
        <position position="104"/>
    </location>
</feature>
<evidence type="ECO:0000313" key="15">
    <source>
        <dbReference type="Proteomes" id="UP000321721"/>
    </source>
</evidence>
<keyword evidence="7 10" id="KW-0067">ATP-binding</keyword>
<dbReference type="HAMAP" id="MF_00185">
    <property type="entry name" value="IPP_trans"/>
    <property type="match status" value="1"/>
</dbReference>
<keyword evidence="15" id="KW-1185">Reference proteome</keyword>
<evidence type="ECO:0000256" key="3">
    <source>
        <dbReference type="ARBA" id="ARBA00005842"/>
    </source>
</evidence>
<dbReference type="Gene3D" id="3.40.50.300">
    <property type="entry name" value="P-loop containing nucleotide triphosphate hydrolases"/>
    <property type="match status" value="2"/>
</dbReference>
<keyword evidence="4 10" id="KW-0808">Transferase</keyword>
<dbReference type="AlphaFoldDB" id="A0A5C6RYK5"/>
<dbReference type="OrthoDB" id="9776390at2"/>
<evidence type="ECO:0000256" key="5">
    <source>
        <dbReference type="ARBA" id="ARBA00022694"/>
    </source>
</evidence>
<dbReference type="PANTHER" id="PTHR11088">
    <property type="entry name" value="TRNA DIMETHYLALLYLTRANSFERASE"/>
    <property type="match status" value="1"/>
</dbReference>
<dbReference type="Proteomes" id="UP000321721">
    <property type="component" value="Unassembled WGS sequence"/>
</dbReference>
<comment type="cofactor">
    <cofactor evidence="1 10">
        <name>Mg(2+)</name>
        <dbReference type="ChEBI" id="CHEBI:18420"/>
    </cofactor>
</comment>
<dbReference type="GO" id="GO:0005524">
    <property type="term" value="F:ATP binding"/>
    <property type="evidence" value="ECO:0007669"/>
    <property type="project" value="UniProtKB-UniRule"/>
</dbReference>
<dbReference type="InterPro" id="IPR027417">
    <property type="entry name" value="P-loop_NTPase"/>
</dbReference>